<dbReference type="Gene3D" id="3.20.20.150">
    <property type="entry name" value="Divalent-metal-dependent TIM barrel enzymes"/>
    <property type="match status" value="1"/>
</dbReference>
<organism evidence="2 3">
    <name type="scientific">Rhodanobacter ginsenosidimutans</name>
    <dbReference type="NCBI Taxonomy" id="490571"/>
    <lineage>
        <taxon>Bacteria</taxon>
        <taxon>Pseudomonadati</taxon>
        <taxon>Pseudomonadota</taxon>
        <taxon>Gammaproteobacteria</taxon>
        <taxon>Lysobacterales</taxon>
        <taxon>Rhodanobacteraceae</taxon>
        <taxon>Rhodanobacter</taxon>
    </lineage>
</organism>
<dbReference type="InterPro" id="IPR006311">
    <property type="entry name" value="TAT_signal"/>
</dbReference>
<protein>
    <submittedName>
        <fullName evidence="2">Sugar phosphate isomerase/epimerase family protein</fullName>
    </submittedName>
</protein>
<comment type="caution">
    <text evidence="2">The sequence shown here is derived from an EMBL/GenBank/DDBJ whole genome shotgun (WGS) entry which is preliminary data.</text>
</comment>
<dbReference type="PANTHER" id="PTHR12110">
    <property type="entry name" value="HYDROXYPYRUVATE ISOMERASE"/>
    <property type="match status" value="1"/>
</dbReference>
<proteinExistence type="predicted"/>
<evidence type="ECO:0000313" key="3">
    <source>
        <dbReference type="Proteomes" id="UP001596018"/>
    </source>
</evidence>
<dbReference type="InterPro" id="IPR036237">
    <property type="entry name" value="Xyl_isomerase-like_sf"/>
</dbReference>
<reference evidence="3" key="1">
    <citation type="journal article" date="2019" name="Int. J. Syst. Evol. Microbiol.">
        <title>The Global Catalogue of Microorganisms (GCM) 10K type strain sequencing project: providing services to taxonomists for standard genome sequencing and annotation.</title>
        <authorList>
            <consortium name="The Broad Institute Genomics Platform"/>
            <consortium name="The Broad Institute Genome Sequencing Center for Infectious Disease"/>
            <person name="Wu L."/>
            <person name="Ma J."/>
        </authorList>
    </citation>
    <scope>NUCLEOTIDE SEQUENCE [LARGE SCALE GENOMIC DNA]</scope>
    <source>
        <strain evidence="3">KACC 12822</strain>
    </source>
</reference>
<dbReference type="Proteomes" id="UP001596018">
    <property type="component" value="Unassembled WGS sequence"/>
</dbReference>
<dbReference type="PANTHER" id="PTHR12110:SF41">
    <property type="entry name" value="INOSOSE DEHYDRATASE"/>
    <property type="match status" value="1"/>
</dbReference>
<dbReference type="Pfam" id="PF01261">
    <property type="entry name" value="AP_endonuc_2"/>
    <property type="match status" value="1"/>
</dbReference>
<dbReference type="RefSeq" id="WP_377342147.1">
    <property type="nucleotide sequence ID" value="NZ_JALBWS010000009.1"/>
</dbReference>
<name>A0ABW0JZ58_9GAMM</name>
<keyword evidence="3" id="KW-1185">Reference proteome</keyword>
<accession>A0ABW0JZ58</accession>
<evidence type="ECO:0000313" key="2">
    <source>
        <dbReference type="EMBL" id="MFC5441529.1"/>
    </source>
</evidence>
<dbReference type="InterPro" id="IPR013022">
    <property type="entry name" value="Xyl_isomerase-like_TIM-brl"/>
</dbReference>
<dbReference type="InterPro" id="IPR050312">
    <property type="entry name" value="IolE/XylAMocC-like"/>
</dbReference>
<dbReference type="EMBL" id="JBHSMM010000006">
    <property type="protein sequence ID" value="MFC5441529.1"/>
    <property type="molecule type" value="Genomic_DNA"/>
</dbReference>
<sequence length="304" mass="32696">MTMTRREMLGVMGVLGAGAVASVLPRFAWAAGGGYPWPLGVQLWSVKAELDQDFEGTLAQLATLGYREIETAGLHGRTPQAFREAIVQAGLKPVSAHFSMGDLFGDAAARIAEAQAMGVQWIVASSPRPDKPLGEGDWIPAIRDAMTLDAWKKNAAELNRIGALAKAAGLKLGYHNHPIEFAEYDGQRGYDVILEHTDPTLVKLELDVAWAVAGGVDPIALLRKHADRIRLLHIKGLKARPAPGTYGNDFASGVIGTGDVIDWPPIFAAARKAGVVHAFVEQEPPHIQPIMESLAACRDYLQSL</sequence>
<keyword evidence="2" id="KW-0413">Isomerase</keyword>
<gene>
    <name evidence="2" type="ORF">ACFPK0_16065</name>
</gene>
<evidence type="ECO:0000259" key="1">
    <source>
        <dbReference type="Pfam" id="PF01261"/>
    </source>
</evidence>
<dbReference type="PROSITE" id="PS51318">
    <property type="entry name" value="TAT"/>
    <property type="match status" value="1"/>
</dbReference>
<dbReference type="GO" id="GO:0016853">
    <property type="term" value="F:isomerase activity"/>
    <property type="evidence" value="ECO:0007669"/>
    <property type="project" value="UniProtKB-KW"/>
</dbReference>
<feature type="domain" description="Xylose isomerase-like TIM barrel" evidence="1">
    <location>
        <begin position="59"/>
        <end position="281"/>
    </location>
</feature>
<dbReference type="SUPFAM" id="SSF51658">
    <property type="entry name" value="Xylose isomerase-like"/>
    <property type="match status" value="1"/>
</dbReference>